<dbReference type="Proteomes" id="UP000504607">
    <property type="component" value="Unplaced"/>
</dbReference>
<accession>A0A6I9QET1</accession>
<sequence>MAANDAEKKVVEESPAEKECGAAEDVDRELTAPSGWRKKLMPKKGGTPRRNDVVFISPTGEEIKNKRQLDIFLRSHPGNPPSSEFDWGTGQTPRRSARINQKSKATENPEGEKSGKRGRKASFKKTENEKKDIDSVTEAAAAQEDAKVEAKDATVEDTGAANEKTKAAEEVEEKFKEEVISAENAVKEGAENIEEKTEELEESNKVDPADTEILPPAADSAEKEIKDSKVPEDGTPKNNDAAVPEDAPVNLDDGQHQPEIYPDNC</sequence>
<dbReference type="AlphaFoldDB" id="A0A6I9QET1"/>
<evidence type="ECO:0000256" key="1">
    <source>
        <dbReference type="ARBA" id="ARBA00004123"/>
    </source>
</evidence>
<dbReference type="RefSeq" id="XP_010907961.1">
    <property type="nucleotide sequence ID" value="XM_010909659.3"/>
</dbReference>
<evidence type="ECO:0000313" key="8">
    <source>
        <dbReference type="Proteomes" id="UP000504607"/>
    </source>
</evidence>
<name>A0A6I9QET1_ELAGV</name>
<feature type="compositionally biased region" description="Basic and acidic residues" evidence="6">
    <location>
        <begin position="163"/>
        <end position="195"/>
    </location>
</feature>
<dbReference type="InParanoid" id="A0A6I9QET1"/>
<dbReference type="PANTHER" id="PTHR33729">
    <property type="entry name" value="METHYL-CPG BINDING DOMAIN CONTAINING PROTEIN, EXPRESSED"/>
    <property type="match status" value="1"/>
</dbReference>
<evidence type="ECO:0000259" key="7">
    <source>
        <dbReference type="PROSITE" id="PS50982"/>
    </source>
</evidence>
<keyword evidence="3" id="KW-0238">DNA-binding</keyword>
<evidence type="ECO:0000256" key="4">
    <source>
        <dbReference type="ARBA" id="ARBA00023163"/>
    </source>
</evidence>
<gene>
    <name evidence="9" type="primary">LOC105034477</name>
</gene>
<feature type="compositionally biased region" description="Basic and acidic residues" evidence="6">
    <location>
        <begin position="104"/>
        <end position="115"/>
    </location>
</feature>
<keyword evidence="2" id="KW-0805">Transcription regulation</keyword>
<reference evidence="9" key="1">
    <citation type="submission" date="2025-08" db="UniProtKB">
        <authorList>
            <consortium name="RefSeq"/>
        </authorList>
    </citation>
    <scope>IDENTIFICATION</scope>
</reference>
<keyword evidence="5" id="KW-0539">Nucleus</keyword>
<proteinExistence type="predicted"/>
<comment type="subcellular location">
    <subcellularLocation>
        <location evidence="1">Nucleus</location>
    </subcellularLocation>
</comment>
<feature type="compositionally biased region" description="Basic and acidic residues" evidence="6">
    <location>
        <begin position="144"/>
        <end position="154"/>
    </location>
</feature>
<dbReference type="KEGG" id="egu:105034477"/>
<dbReference type="Gene3D" id="3.30.890.10">
    <property type="entry name" value="Methyl-cpg-binding Protein 2, Chain A"/>
    <property type="match status" value="1"/>
</dbReference>
<keyword evidence="8" id="KW-1185">Reference proteome</keyword>
<feature type="region of interest" description="Disordered" evidence="6">
    <location>
        <begin position="1"/>
        <end position="265"/>
    </location>
</feature>
<dbReference type="InterPro" id="IPR039622">
    <property type="entry name" value="MBD10/11"/>
</dbReference>
<feature type="compositionally biased region" description="Polar residues" evidence="6">
    <location>
        <begin position="89"/>
        <end position="103"/>
    </location>
</feature>
<dbReference type="InterPro" id="IPR001739">
    <property type="entry name" value="Methyl_CpG_DNA-bd"/>
</dbReference>
<feature type="compositionally biased region" description="Basic and acidic residues" evidence="6">
    <location>
        <begin position="220"/>
        <end position="235"/>
    </location>
</feature>
<dbReference type="OrthoDB" id="1435582at2759"/>
<evidence type="ECO:0000313" key="9">
    <source>
        <dbReference type="RefSeq" id="XP_010907961.1"/>
    </source>
</evidence>
<feature type="compositionally biased region" description="Basic and acidic residues" evidence="6">
    <location>
        <begin position="1"/>
        <end position="21"/>
    </location>
</feature>
<feature type="compositionally biased region" description="Basic and acidic residues" evidence="6">
    <location>
        <begin position="124"/>
        <end position="134"/>
    </location>
</feature>
<organism evidence="8 9">
    <name type="scientific">Elaeis guineensis var. tenera</name>
    <name type="common">Oil palm</name>
    <dbReference type="NCBI Taxonomy" id="51953"/>
    <lineage>
        <taxon>Eukaryota</taxon>
        <taxon>Viridiplantae</taxon>
        <taxon>Streptophyta</taxon>
        <taxon>Embryophyta</taxon>
        <taxon>Tracheophyta</taxon>
        <taxon>Spermatophyta</taxon>
        <taxon>Magnoliopsida</taxon>
        <taxon>Liliopsida</taxon>
        <taxon>Arecaceae</taxon>
        <taxon>Arecoideae</taxon>
        <taxon>Cocoseae</taxon>
        <taxon>Elaeidinae</taxon>
        <taxon>Elaeis</taxon>
    </lineage>
</organism>
<evidence type="ECO:0000256" key="2">
    <source>
        <dbReference type="ARBA" id="ARBA00023015"/>
    </source>
</evidence>
<dbReference type="InterPro" id="IPR016177">
    <property type="entry name" value="DNA-bd_dom_sf"/>
</dbReference>
<dbReference type="SUPFAM" id="SSF54171">
    <property type="entry name" value="DNA-binding domain"/>
    <property type="match status" value="1"/>
</dbReference>
<dbReference type="PANTHER" id="PTHR33729:SF6">
    <property type="entry name" value="METHYL-CPG-BINDING DOMAIN-CONTAINING PROTEIN 11"/>
    <property type="match status" value="1"/>
</dbReference>
<dbReference type="PROSITE" id="PS50982">
    <property type="entry name" value="MBD"/>
    <property type="match status" value="1"/>
</dbReference>
<evidence type="ECO:0000256" key="3">
    <source>
        <dbReference type="ARBA" id="ARBA00023125"/>
    </source>
</evidence>
<keyword evidence="4" id="KW-0804">Transcription</keyword>
<evidence type="ECO:0000256" key="5">
    <source>
        <dbReference type="ARBA" id="ARBA00023242"/>
    </source>
</evidence>
<dbReference type="GO" id="GO:0005634">
    <property type="term" value="C:nucleus"/>
    <property type="evidence" value="ECO:0007669"/>
    <property type="project" value="UniProtKB-SubCell"/>
</dbReference>
<protein>
    <submittedName>
        <fullName evidence="9">Methyl-CpG-binding domain-containing protein 11</fullName>
    </submittedName>
</protein>
<dbReference type="GO" id="GO:0003677">
    <property type="term" value="F:DNA binding"/>
    <property type="evidence" value="ECO:0007669"/>
    <property type="project" value="UniProtKB-KW"/>
</dbReference>
<dbReference type="GeneID" id="105034477"/>
<dbReference type="Pfam" id="PF01429">
    <property type="entry name" value="MBD"/>
    <property type="match status" value="1"/>
</dbReference>
<feature type="domain" description="MBD" evidence="7">
    <location>
        <begin position="22"/>
        <end position="92"/>
    </location>
</feature>
<evidence type="ECO:0000256" key="6">
    <source>
        <dbReference type="SAM" id="MobiDB-lite"/>
    </source>
</evidence>